<feature type="domain" description="Peptidase A1" evidence="2">
    <location>
        <begin position="1"/>
        <end position="338"/>
    </location>
</feature>
<evidence type="ECO:0000259" key="2">
    <source>
        <dbReference type="PROSITE" id="PS51767"/>
    </source>
</evidence>
<dbReference type="VEuPathDB" id="FungiDB:HMPREF1544_10592"/>
<dbReference type="Proteomes" id="UP000014254">
    <property type="component" value="Unassembled WGS sequence"/>
</dbReference>
<keyword evidence="4" id="KW-1185">Reference proteome</keyword>
<dbReference type="GO" id="GO:0004190">
    <property type="term" value="F:aspartic-type endopeptidase activity"/>
    <property type="evidence" value="ECO:0007669"/>
    <property type="project" value="InterPro"/>
</dbReference>
<dbReference type="PROSITE" id="PS51767">
    <property type="entry name" value="PEPTIDASE_A1"/>
    <property type="match status" value="1"/>
</dbReference>
<gene>
    <name evidence="3" type="ORF">HMPREF1544_10592</name>
</gene>
<dbReference type="InterPro" id="IPR033121">
    <property type="entry name" value="PEPTIDASE_A1"/>
</dbReference>
<organism evidence="3 4">
    <name type="scientific">Mucor circinelloides f. circinelloides (strain 1006PhL)</name>
    <name type="common">Mucormycosis agent</name>
    <name type="synonym">Calyptromyces circinelloides</name>
    <dbReference type="NCBI Taxonomy" id="1220926"/>
    <lineage>
        <taxon>Eukaryota</taxon>
        <taxon>Fungi</taxon>
        <taxon>Fungi incertae sedis</taxon>
        <taxon>Mucoromycota</taxon>
        <taxon>Mucoromycotina</taxon>
        <taxon>Mucoromycetes</taxon>
        <taxon>Mucorales</taxon>
        <taxon>Mucorineae</taxon>
        <taxon>Mucoraceae</taxon>
        <taxon>Mucor</taxon>
    </lineage>
</organism>
<dbReference type="GO" id="GO:0006508">
    <property type="term" value="P:proteolysis"/>
    <property type="evidence" value="ECO:0007669"/>
    <property type="project" value="InterPro"/>
</dbReference>
<sequence length="338" mass="37040">MVTASSEPIHVPLKRLQKAPATFNALLSKRLTNNVSVYNDLGQAYLAEIIAIVVNAKKIVQIQCNSIIHIRKTRSSIQLLLPGNFSGIYAKDTLSLGGIVVQEQQFALVDHIEKSMLANDYKLSKKCANEIVSTQGMLGLGHKSMVQVPSENASDLYDPLIYAMTKQSLIPEQIFSFYTNSVLSEGWVGELTLGSVNVDRYTGDVGYAAVPAISMDGNDSTPSEHTLWQDIKYILIDTETSLSYIGGLYSAQIVSAITPEIQPDLDTSTGCHVVDWGLKNSTKYVEIGLFRFANGTNDTLRVSIPVRNLVQLQHVGKSMMAKDGTCIFNLCSWPSSDK</sequence>
<dbReference type="PANTHER" id="PTHR47966:SF47">
    <property type="entry name" value="ENDOPEPTIDASE, PUTATIVE (AFU_ORTHOLOGUE AFUA_3G01220)-RELATED"/>
    <property type="match status" value="1"/>
</dbReference>
<dbReference type="OrthoDB" id="771136at2759"/>
<evidence type="ECO:0000256" key="1">
    <source>
        <dbReference type="ARBA" id="ARBA00007447"/>
    </source>
</evidence>
<comment type="similarity">
    <text evidence="1">Belongs to the peptidase A1 family.</text>
</comment>
<dbReference type="CDD" id="cd05471">
    <property type="entry name" value="pepsin_like"/>
    <property type="match status" value="1"/>
</dbReference>
<dbReference type="PANTHER" id="PTHR47966">
    <property type="entry name" value="BETA-SITE APP-CLEAVING ENZYME, ISOFORM A-RELATED"/>
    <property type="match status" value="1"/>
</dbReference>
<dbReference type="Pfam" id="PF00026">
    <property type="entry name" value="Asp"/>
    <property type="match status" value="1"/>
</dbReference>
<dbReference type="InterPro" id="IPR034164">
    <property type="entry name" value="Pepsin-like_dom"/>
</dbReference>
<dbReference type="InterPro" id="IPR021109">
    <property type="entry name" value="Peptidase_aspartic_dom_sf"/>
</dbReference>
<dbReference type="InterPro" id="IPR001461">
    <property type="entry name" value="Aspartic_peptidase_A1"/>
</dbReference>
<dbReference type="Gene3D" id="2.40.70.10">
    <property type="entry name" value="Acid Proteases"/>
    <property type="match status" value="2"/>
</dbReference>
<dbReference type="GO" id="GO:0000324">
    <property type="term" value="C:fungal-type vacuole"/>
    <property type="evidence" value="ECO:0007669"/>
    <property type="project" value="TreeGrafter"/>
</dbReference>
<protein>
    <recommendedName>
        <fullName evidence="2">Peptidase A1 domain-containing protein</fullName>
    </recommendedName>
</protein>
<dbReference type="AlphaFoldDB" id="S2IZG3"/>
<name>S2IZG3_MUCC1</name>
<proteinExistence type="inferred from homology"/>
<evidence type="ECO:0000313" key="4">
    <source>
        <dbReference type="Proteomes" id="UP000014254"/>
    </source>
</evidence>
<dbReference type="EMBL" id="KE124103">
    <property type="protein sequence ID" value="EPB82689.1"/>
    <property type="molecule type" value="Genomic_DNA"/>
</dbReference>
<accession>S2IZG3</accession>
<dbReference type="STRING" id="1220926.S2IZG3"/>
<dbReference type="SUPFAM" id="SSF50630">
    <property type="entry name" value="Acid proteases"/>
    <property type="match status" value="1"/>
</dbReference>
<reference evidence="4" key="1">
    <citation type="submission" date="2013-05" db="EMBL/GenBank/DDBJ databases">
        <title>The Genome sequence of Mucor circinelloides f. circinelloides 1006PhL.</title>
        <authorList>
            <consortium name="The Broad Institute Genomics Platform"/>
            <person name="Cuomo C."/>
            <person name="Earl A."/>
            <person name="Findley K."/>
            <person name="Lee S.C."/>
            <person name="Walker B."/>
            <person name="Young S."/>
            <person name="Zeng Q."/>
            <person name="Gargeya S."/>
            <person name="Fitzgerald M."/>
            <person name="Haas B."/>
            <person name="Abouelleil A."/>
            <person name="Allen A.W."/>
            <person name="Alvarado L."/>
            <person name="Arachchi H.M."/>
            <person name="Berlin A.M."/>
            <person name="Chapman S.B."/>
            <person name="Gainer-Dewar J."/>
            <person name="Goldberg J."/>
            <person name="Griggs A."/>
            <person name="Gujja S."/>
            <person name="Hansen M."/>
            <person name="Howarth C."/>
            <person name="Imamovic A."/>
            <person name="Ireland A."/>
            <person name="Larimer J."/>
            <person name="McCowan C."/>
            <person name="Murphy C."/>
            <person name="Pearson M."/>
            <person name="Poon T.W."/>
            <person name="Priest M."/>
            <person name="Roberts A."/>
            <person name="Saif S."/>
            <person name="Shea T."/>
            <person name="Sisk P."/>
            <person name="Sykes S."/>
            <person name="Wortman J."/>
            <person name="Nusbaum C."/>
            <person name="Birren B."/>
        </authorList>
    </citation>
    <scope>NUCLEOTIDE SEQUENCE [LARGE SCALE GENOMIC DNA]</scope>
    <source>
        <strain evidence="4">1006PhL</strain>
    </source>
</reference>
<evidence type="ECO:0000313" key="3">
    <source>
        <dbReference type="EMBL" id="EPB82689.1"/>
    </source>
</evidence>
<dbReference type="InParanoid" id="S2IZG3"/>